<comment type="caution">
    <text evidence="1">The sequence shown here is derived from an EMBL/GenBank/DDBJ whole genome shotgun (WGS) entry which is preliminary data.</text>
</comment>
<name>A0A7Y9EUH9_9MICO</name>
<sequence>MDDRIARRLRSAGIDLLPQAPPRHPYEVATRDGDTLYVSGKTAMRDGAVVYAGSLAGAGDISRGQEAARLCTIQLLSALDAVVGLECVDRVLKLTVFVASASEFTGQALVANAASELLRKALGDAGTHARSAVGVAALPGGSTVEVEAVVRVRAEAA</sequence>
<dbReference type="PANTHER" id="PTHR43760:SF1">
    <property type="entry name" value="ENDORIBONUCLEASE L-PSP_CHORISMATE MUTASE-LIKE DOMAIN-CONTAINING PROTEIN"/>
    <property type="match status" value="1"/>
</dbReference>
<dbReference type="InterPro" id="IPR013813">
    <property type="entry name" value="Endoribo_LPSP/chorism_mut-like"/>
</dbReference>
<dbReference type="Pfam" id="PF01042">
    <property type="entry name" value="Ribonuc_L-PSP"/>
    <property type="match status" value="1"/>
</dbReference>
<dbReference type="InterPro" id="IPR035959">
    <property type="entry name" value="RutC-like_sf"/>
</dbReference>
<dbReference type="Gene3D" id="3.30.1330.40">
    <property type="entry name" value="RutC-like"/>
    <property type="match status" value="1"/>
</dbReference>
<organism evidence="1 2">
    <name type="scientific">Microbacterium pseudoresistens</name>
    <dbReference type="NCBI Taxonomy" id="640634"/>
    <lineage>
        <taxon>Bacteria</taxon>
        <taxon>Bacillati</taxon>
        <taxon>Actinomycetota</taxon>
        <taxon>Actinomycetes</taxon>
        <taxon>Micrococcales</taxon>
        <taxon>Microbacteriaceae</taxon>
        <taxon>Microbacterium</taxon>
    </lineage>
</organism>
<dbReference type="RefSeq" id="WP_179430711.1">
    <property type="nucleotide sequence ID" value="NZ_BAABLC010000003.1"/>
</dbReference>
<protein>
    <submittedName>
        <fullName evidence="1">Enamine deaminase RidA (YjgF/YER057c/UK114 family)</fullName>
    </submittedName>
</protein>
<dbReference type="CDD" id="cd02199">
    <property type="entry name" value="YjgF_YER057c_UK114_like_1"/>
    <property type="match status" value="1"/>
</dbReference>
<proteinExistence type="predicted"/>
<dbReference type="EMBL" id="JACCBH010000001">
    <property type="protein sequence ID" value="NYD53300.1"/>
    <property type="molecule type" value="Genomic_DNA"/>
</dbReference>
<dbReference type="AlphaFoldDB" id="A0A7Y9EUH9"/>
<dbReference type="PANTHER" id="PTHR43760">
    <property type="entry name" value="ENDORIBONUCLEASE-RELATED"/>
    <property type="match status" value="1"/>
</dbReference>
<gene>
    <name evidence="1" type="ORF">BKA02_000355</name>
</gene>
<reference evidence="1 2" key="1">
    <citation type="submission" date="2020-07" db="EMBL/GenBank/DDBJ databases">
        <title>Sequencing the genomes of 1000 actinobacteria strains.</title>
        <authorList>
            <person name="Klenk H.-P."/>
        </authorList>
    </citation>
    <scope>NUCLEOTIDE SEQUENCE [LARGE SCALE GENOMIC DNA]</scope>
    <source>
        <strain evidence="1 2">DSM 22185</strain>
    </source>
</reference>
<dbReference type="SUPFAM" id="SSF55298">
    <property type="entry name" value="YjgF-like"/>
    <property type="match status" value="1"/>
</dbReference>
<keyword evidence="2" id="KW-1185">Reference proteome</keyword>
<evidence type="ECO:0000313" key="1">
    <source>
        <dbReference type="EMBL" id="NYD53300.1"/>
    </source>
</evidence>
<evidence type="ECO:0000313" key="2">
    <source>
        <dbReference type="Proteomes" id="UP000552045"/>
    </source>
</evidence>
<dbReference type="InterPro" id="IPR006175">
    <property type="entry name" value="YjgF/YER057c/UK114"/>
</dbReference>
<dbReference type="Proteomes" id="UP000552045">
    <property type="component" value="Unassembled WGS sequence"/>
</dbReference>
<accession>A0A7Y9EUH9</accession>